<dbReference type="InterPro" id="IPR041575">
    <property type="entry name" value="Rubredoxin_C"/>
</dbReference>
<feature type="domain" description="NADH-rubredoxin oxidoreductase C-terminal" evidence="6">
    <location>
        <begin position="325"/>
        <end position="391"/>
    </location>
</feature>
<comment type="cofactor">
    <cofactor evidence="1">
        <name>FAD</name>
        <dbReference type="ChEBI" id="CHEBI:57692"/>
    </cofactor>
</comment>
<organism evidence="7 8">
    <name type="scientific">Marinobacter panjinensis</name>
    <dbReference type="NCBI Taxonomy" id="2576384"/>
    <lineage>
        <taxon>Bacteria</taxon>
        <taxon>Pseudomonadati</taxon>
        <taxon>Pseudomonadota</taxon>
        <taxon>Gammaproteobacteria</taxon>
        <taxon>Pseudomonadales</taxon>
        <taxon>Marinobacteraceae</taxon>
        <taxon>Marinobacter</taxon>
    </lineage>
</organism>
<evidence type="ECO:0000259" key="5">
    <source>
        <dbReference type="Pfam" id="PF07992"/>
    </source>
</evidence>
<comment type="caution">
    <text evidence="7">The sequence shown here is derived from an EMBL/GenBank/DDBJ whole genome shotgun (WGS) entry which is preliminary data.</text>
</comment>
<feature type="domain" description="FAD/NAD(P)-binding" evidence="5">
    <location>
        <begin position="37"/>
        <end position="295"/>
    </location>
</feature>
<dbReference type="Gene3D" id="3.30.390.30">
    <property type="match status" value="1"/>
</dbReference>
<dbReference type="Gene3D" id="3.50.50.60">
    <property type="entry name" value="FAD/NAD(P)-binding domain"/>
    <property type="match status" value="2"/>
</dbReference>
<keyword evidence="4" id="KW-0274">FAD</keyword>
<protein>
    <submittedName>
        <fullName evidence="7">NAD(P)/FAD-dependent oxidoreductase</fullName>
    </submittedName>
</protein>
<dbReference type="PANTHER" id="PTHR43429">
    <property type="entry name" value="PYRIDINE NUCLEOTIDE-DISULFIDE OXIDOREDUCTASE DOMAIN-CONTAINING"/>
    <property type="match status" value="1"/>
</dbReference>
<evidence type="ECO:0000313" key="8">
    <source>
        <dbReference type="Proteomes" id="UP000308488"/>
    </source>
</evidence>
<evidence type="ECO:0000256" key="4">
    <source>
        <dbReference type="ARBA" id="ARBA00022827"/>
    </source>
</evidence>
<comment type="similarity">
    <text evidence="2">Belongs to the FAD-dependent oxidoreductase family.</text>
</comment>
<dbReference type="PANTHER" id="PTHR43429:SF3">
    <property type="entry name" value="NITRITE REDUCTASE [NAD(P)H]"/>
    <property type="match status" value="1"/>
</dbReference>
<sequence length="412" mass="45178">MTIVRAATGQTLVICGHGMVAQRLLEKLVEQPQNPFEQIVVFNGEATPAYNRIQLSAVLAGDASEDSLQLQQPDWYQKHNIEVHQGDPVVAINRAEKTISTESGLVQPYSRLVLATGSRSASLDLDGEHLEGVMGFRDLQDTRRLIDISQRQRRAVVIGGGFLGLEAAEGLRSRGMAVTVLHRSSHLLNRQLDRASGELLEESLTDRGLSVRTNTSPVALLGRNLVRAVQLDDETLISTDLVVIAAGITPNTELAREAGLDCDRAIRVNAQLQTSDPHIHALGECCQVENQTFGLVEPGYQQAEVLAQVLCDPDSQAVFETSIIATRLKISGIPIFSCGQTEADADTESVVWQDYETNRYCRLLVRNQRLTGAVLFGETSDGPWYSERIQQADDISSYRAQLAFGKHYCEAA</sequence>
<dbReference type="OrthoDB" id="9768666at2"/>
<keyword evidence="8" id="KW-1185">Reference proteome</keyword>
<evidence type="ECO:0000313" key="7">
    <source>
        <dbReference type="EMBL" id="TKV69052.1"/>
    </source>
</evidence>
<dbReference type="InterPro" id="IPR036188">
    <property type="entry name" value="FAD/NAD-bd_sf"/>
</dbReference>
<accession>A0A4U6R802</accession>
<gene>
    <name evidence="7" type="ORF">FDP08_13605</name>
</gene>
<dbReference type="Pfam" id="PF07992">
    <property type="entry name" value="Pyr_redox_2"/>
    <property type="match status" value="1"/>
</dbReference>
<dbReference type="InterPro" id="IPR050260">
    <property type="entry name" value="FAD-bd_OxRdtase"/>
</dbReference>
<evidence type="ECO:0000256" key="1">
    <source>
        <dbReference type="ARBA" id="ARBA00001974"/>
    </source>
</evidence>
<dbReference type="GO" id="GO:0016491">
    <property type="term" value="F:oxidoreductase activity"/>
    <property type="evidence" value="ECO:0007669"/>
    <property type="project" value="InterPro"/>
</dbReference>
<dbReference type="RefSeq" id="WP_137436670.1">
    <property type="nucleotide sequence ID" value="NZ_SZYH01000001.1"/>
</dbReference>
<dbReference type="SUPFAM" id="SSF51905">
    <property type="entry name" value="FAD/NAD(P)-binding domain"/>
    <property type="match status" value="2"/>
</dbReference>
<dbReference type="PRINTS" id="PR00411">
    <property type="entry name" value="PNDRDTASEI"/>
</dbReference>
<reference evidence="7 8" key="1">
    <citation type="submission" date="2019-05" db="EMBL/GenBank/DDBJ databases">
        <title>Marinobacter panjinensis sp. nov., a moderately halophilic bacterium isolated from sea tidal flat environment.</title>
        <authorList>
            <person name="Yang W."/>
            <person name="An M."/>
            <person name="He W."/>
            <person name="Luo X."/>
            <person name="Zhu L."/>
            <person name="Chen G."/>
            <person name="Zhang Y."/>
            <person name="Wang Y."/>
        </authorList>
    </citation>
    <scope>NUCLEOTIDE SEQUENCE [LARGE SCALE GENOMIC DNA]</scope>
    <source>
        <strain evidence="7 8">PJ-16</strain>
    </source>
</reference>
<evidence type="ECO:0000256" key="3">
    <source>
        <dbReference type="ARBA" id="ARBA00022630"/>
    </source>
</evidence>
<dbReference type="Pfam" id="PF18267">
    <property type="entry name" value="Rubredoxin_C"/>
    <property type="match status" value="1"/>
</dbReference>
<dbReference type="InterPro" id="IPR023753">
    <property type="entry name" value="FAD/NAD-binding_dom"/>
</dbReference>
<evidence type="ECO:0000259" key="6">
    <source>
        <dbReference type="Pfam" id="PF18267"/>
    </source>
</evidence>
<keyword evidence="3" id="KW-0285">Flavoprotein</keyword>
<dbReference type="Proteomes" id="UP000308488">
    <property type="component" value="Unassembled WGS sequence"/>
</dbReference>
<proteinExistence type="inferred from homology"/>
<dbReference type="PRINTS" id="PR00368">
    <property type="entry name" value="FADPNR"/>
</dbReference>
<dbReference type="EMBL" id="SZYH01000001">
    <property type="protein sequence ID" value="TKV69052.1"/>
    <property type="molecule type" value="Genomic_DNA"/>
</dbReference>
<dbReference type="InterPro" id="IPR016156">
    <property type="entry name" value="FAD/NAD-linked_Rdtase_dimer_sf"/>
</dbReference>
<name>A0A4U6R802_9GAMM</name>
<dbReference type="AlphaFoldDB" id="A0A4U6R802"/>
<evidence type="ECO:0000256" key="2">
    <source>
        <dbReference type="ARBA" id="ARBA00006442"/>
    </source>
</evidence>